<dbReference type="EMBL" id="CP030041">
    <property type="protein sequence ID" value="AWW31376.1"/>
    <property type="molecule type" value="Genomic_DNA"/>
</dbReference>
<dbReference type="Gene3D" id="3.30.379.10">
    <property type="entry name" value="Chitobiase/beta-hexosaminidase domain 2-like"/>
    <property type="match status" value="1"/>
</dbReference>
<dbReference type="RefSeq" id="WP_112784752.1">
    <property type="nucleotide sequence ID" value="NZ_CP030041.1"/>
</dbReference>
<dbReference type="AlphaFoldDB" id="A0A2Z4ILD4"/>
<dbReference type="Gene3D" id="3.20.20.520">
    <property type="entry name" value="Glycosyl hydrolase family 115"/>
    <property type="match status" value="1"/>
</dbReference>
<reference evidence="3 4" key="1">
    <citation type="submission" date="2018-06" db="EMBL/GenBank/DDBJ databases">
        <title>Echinicola strongylocentroti sp. nov., isolated from a sea urchin Strongylocentrotus intermedius.</title>
        <authorList>
            <person name="Bae S.S."/>
        </authorList>
    </citation>
    <scope>NUCLEOTIDE SEQUENCE [LARGE SCALE GENOMIC DNA]</scope>
    <source>
        <strain evidence="3 4">MEBiC08714</strain>
    </source>
</reference>
<dbReference type="Gene3D" id="2.60.120.1620">
    <property type="match status" value="1"/>
</dbReference>
<dbReference type="GO" id="GO:0005975">
    <property type="term" value="P:carbohydrate metabolic process"/>
    <property type="evidence" value="ECO:0007669"/>
    <property type="project" value="UniProtKB-ARBA"/>
</dbReference>
<dbReference type="OrthoDB" id="8727830at2"/>
<dbReference type="KEGG" id="est:DN752_15300"/>
<dbReference type="InterPro" id="IPR042301">
    <property type="entry name" value="GH115_sf"/>
</dbReference>
<evidence type="ECO:0000313" key="3">
    <source>
        <dbReference type="EMBL" id="AWW31376.1"/>
    </source>
</evidence>
<dbReference type="Proteomes" id="UP000248688">
    <property type="component" value="Chromosome"/>
</dbReference>
<dbReference type="InterPro" id="IPR031924">
    <property type="entry name" value="GH115"/>
</dbReference>
<name>A0A2Z4ILD4_9BACT</name>
<dbReference type="GO" id="GO:0016787">
    <property type="term" value="F:hydrolase activity"/>
    <property type="evidence" value="ECO:0007669"/>
    <property type="project" value="UniProtKB-KW"/>
</dbReference>
<dbReference type="InterPro" id="IPR041437">
    <property type="entry name" value="GH115_C"/>
</dbReference>
<feature type="domain" description="Gylcosyl hydrolase 115 C-terminal" evidence="2">
    <location>
        <begin position="780"/>
        <end position="954"/>
    </location>
</feature>
<sequence>MNLVIRLFFFLILPQFALGQINLDYENNLNENVFEVVNGNKISTIYYDRTDAKLVERTASLFAEDVERITDIKPNVTDSLNNLKGNVVIIGTIGQSEMIDSLAKKHAEFSVIKGDWERFVIKTISQPFDGVDEALVIAGSDKRGTAFGVFTLSEQIGVSPWYWWADVPPKKSDALNIENLSFVSDSPSVKYRGIFLNDESPALRYWATEKFGGLNHRFYEKVYELLLRNKANYLWPAMWLPTAFSDDDPLNPQLADEYGIVISTSHHEPMMRAHDEWRRYKGGAWNYETNKEQLQAFWKGGIERMGDYESVVTVGMRGDGDEAMSEDAAVDLMQTIIADQRKIISEVTKRPAEEVPQVWAIYKEVQEYYDKGMRVDDDIMILLCDDNWGNVRMLPKKEDADYKGGFGMYYHFDYVGAPVSYRWQNVTQIERTWEQMKLSYDWGVEDLWLVNVGDIKPMEFPISFFLDMAWDVEAFSPNSLPEYYVNWARQQFGNQDAEEIANIIALYTKYNARRVPEMLTPETYSLKNYREADRVLSEFKHLLQLSDRIYNNLSENYKSAYYQLVHSPLAMCSNLNEMYITAAKNKLYAEQGRASANVYADKVKKLFYRDKELTRQYHEDLENGKWNHMMSQTHIGYTSWNHPPANKMPPVSYVQTHKSGTLGYMLENGSEPDWGGFSVEGDGLYSESFSQFDPINDQHYYIDVFNRGDAILDFTITAKNDWIILSSKGGSVQYDQRIDVSIDWDKAPKENSIGEIEISGAGHNYLIEVPIRNISPKVAGFIENNGVVSIEAANYTKKQDAKDAHWEVIPNLGRTHSSIVGLPMNHESQELDENTSYVEYEFTLLGDKDLKIETYLSPTQDFLKNGGLKFAVAVDNEKPTIININKDEVKPDWEYAEWWTKSVGNHIKKRVSTHENIKAGIHTLKVWLIDPGVVIQKFVIDAGGLKPSYLGPPESLNKEI</sequence>
<accession>A0A2Z4ILD4</accession>
<evidence type="ECO:0000256" key="1">
    <source>
        <dbReference type="ARBA" id="ARBA00022801"/>
    </source>
</evidence>
<proteinExistence type="predicted"/>
<dbReference type="Pfam" id="PF15979">
    <property type="entry name" value="Glyco_hydro_115"/>
    <property type="match status" value="1"/>
</dbReference>
<dbReference type="PANTHER" id="PTHR37842">
    <property type="match status" value="1"/>
</dbReference>
<evidence type="ECO:0000259" key="2">
    <source>
        <dbReference type="Pfam" id="PF17829"/>
    </source>
</evidence>
<protein>
    <submittedName>
        <fullName evidence="3">Glycosyl hydrolase</fullName>
    </submittedName>
</protein>
<organism evidence="3 4">
    <name type="scientific">Echinicola strongylocentroti</name>
    <dbReference type="NCBI Taxonomy" id="1795355"/>
    <lineage>
        <taxon>Bacteria</taxon>
        <taxon>Pseudomonadati</taxon>
        <taxon>Bacteroidota</taxon>
        <taxon>Cytophagia</taxon>
        <taxon>Cytophagales</taxon>
        <taxon>Cyclobacteriaceae</taxon>
        <taxon>Echinicola</taxon>
    </lineage>
</organism>
<dbReference type="PANTHER" id="PTHR37842:SF2">
    <property type="entry name" value="GYLCOSYL HYDROLASE 115 C-TERMINAL DOMAIN-CONTAINING PROTEIN"/>
    <property type="match status" value="1"/>
</dbReference>
<evidence type="ECO:0000313" key="4">
    <source>
        <dbReference type="Proteomes" id="UP000248688"/>
    </source>
</evidence>
<dbReference type="Gene3D" id="1.20.58.2150">
    <property type="match status" value="1"/>
</dbReference>
<dbReference type="SUPFAM" id="SSF55545">
    <property type="entry name" value="beta-N-acetylhexosaminidase-like domain"/>
    <property type="match status" value="1"/>
</dbReference>
<dbReference type="Pfam" id="PF17829">
    <property type="entry name" value="GH115_C"/>
    <property type="match status" value="1"/>
</dbReference>
<keyword evidence="1 3" id="KW-0378">Hydrolase</keyword>
<dbReference type="InterPro" id="IPR029018">
    <property type="entry name" value="Hex-like_dom2"/>
</dbReference>
<keyword evidence="4" id="KW-1185">Reference proteome</keyword>
<gene>
    <name evidence="3" type="ORF">DN752_15300</name>
</gene>